<protein>
    <submittedName>
        <fullName evidence="1">Uncharacterized protein</fullName>
    </submittedName>
</protein>
<evidence type="ECO:0000313" key="1">
    <source>
        <dbReference type="EMBL" id="EST35204.1"/>
    </source>
</evidence>
<sequence length="51" mass="5561">MGPDRTEPAQAVTRSEVLGSCQKLGEARQSLAAHVFTYEQLTAEPERGMRG</sequence>
<dbReference type="PATRIC" id="fig|1352936.5.peg.1486"/>
<accession>V6L1X0</accession>
<dbReference type="HOGENOM" id="CLU_3104511_0_0_11"/>
<proteinExistence type="predicted"/>
<evidence type="ECO:0000313" key="2">
    <source>
        <dbReference type="Proteomes" id="UP000017984"/>
    </source>
</evidence>
<name>V6L1X0_STRRC</name>
<organism evidence="1 2">
    <name type="scientific">Streptomyces roseochromogenus subsp. oscitans DS 12.976</name>
    <dbReference type="NCBI Taxonomy" id="1352936"/>
    <lineage>
        <taxon>Bacteria</taxon>
        <taxon>Bacillati</taxon>
        <taxon>Actinomycetota</taxon>
        <taxon>Actinomycetes</taxon>
        <taxon>Kitasatosporales</taxon>
        <taxon>Streptomycetaceae</taxon>
        <taxon>Streptomyces</taxon>
    </lineage>
</organism>
<dbReference type="EMBL" id="AWQX01000059">
    <property type="protein sequence ID" value="EST35204.1"/>
    <property type="molecule type" value="Genomic_DNA"/>
</dbReference>
<dbReference type="AlphaFoldDB" id="V6L1X0"/>
<reference evidence="1 2" key="1">
    <citation type="journal article" date="2014" name="Genome Announc.">
        <title>Draft Genome Sequence of Streptomyces roseochromogenes subsp. oscitans DS 12.976, Producer of the Aminocoumarin Antibiotic Clorobiocin.</title>
        <authorList>
            <person name="Ruckert C."/>
            <person name="Kalinowski J."/>
            <person name="Heide L."/>
            <person name="Apel A.K."/>
        </authorList>
    </citation>
    <scope>NUCLEOTIDE SEQUENCE [LARGE SCALE GENOMIC DNA]</scope>
    <source>
        <strain evidence="1 2">DS 12.976</strain>
    </source>
</reference>
<dbReference type="Proteomes" id="UP000017984">
    <property type="component" value="Chromosome"/>
</dbReference>
<keyword evidence="2" id="KW-1185">Reference proteome</keyword>
<comment type="caution">
    <text evidence="1">The sequence shown here is derived from an EMBL/GenBank/DDBJ whole genome shotgun (WGS) entry which is preliminary data.</text>
</comment>
<dbReference type="STRING" id="1352936.M878_06960"/>
<gene>
    <name evidence="1" type="ORF">M878_06960</name>
</gene>